<dbReference type="AlphaFoldDB" id="K2N3H6"/>
<organism evidence="2 3">
    <name type="scientific">Nitratireductor pacificus pht-3B</name>
    <dbReference type="NCBI Taxonomy" id="391937"/>
    <lineage>
        <taxon>Bacteria</taxon>
        <taxon>Pseudomonadati</taxon>
        <taxon>Pseudomonadota</taxon>
        <taxon>Alphaproteobacteria</taxon>
        <taxon>Hyphomicrobiales</taxon>
        <taxon>Phyllobacteriaceae</taxon>
        <taxon>Nitratireductor</taxon>
    </lineage>
</organism>
<reference evidence="2 3" key="1">
    <citation type="journal article" date="2012" name="J. Bacteriol.">
        <title>Genome Sequence of Nitratireductor pacificus Type Strain pht-3B.</title>
        <authorList>
            <person name="Lai Q."/>
            <person name="Li G."/>
            <person name="Shao Z."/>
        </authorList>
    </citation>
    <scope>NUCLEOTIDE SEQUENCE [LARGE SCALE GENOMIC DNA]</scope>
    <source>
        <strain evidence="3">pht-3B</strain>
    </source>
</reference>
<feature type="transmembrane region" description="Helical" evidence="1">
    <location>
        <begin position="60"/>
        <end position="81"/>
    </location>
</feature>
<evidence type="ECO:0008006" key="4">
    <source>
        <dbReference type="Google" id="ProtNLM"/>
    </source>
</evidence>
<dbReference type="STRING" id="391937.NA2_11535"/>
<dbReference type="PATRIC" id="fig|391937.3.peg.2376"/>
<keyword evidence="1" id="KW-0812">Transmembrane</keyword>
<dbReference type="EMBL" id="AMRM01000011">
    <property type="protein sequence ID" value="EKF18813.1"/>
    <property type="molecule type" value="Genomic_DNA"/>
</dbReference>
<evidence type="ECO:0000256" key="1">
    <source>
        <dbReference type="SAM" id="Phobius"/>
    </source>
</evidence>
<dbReference type="eggNOG" id="ENOG502ZRA4">
    <property type="taxonomic scope" value="Bacteria"/>
</dbReference>
<protein>
    <recommendedName>
        <fullName evidence="4">Transmembrane protein</fullName>
    </recommendedName>
</protein>
<name>K2N3H6_9HYPH</name>
<dbReference type="Proteomes" id="UP000006786">
    <property type="component" value="Unassembled WGS sequence"/>
</dbReference>
<evidence type="ECO:0000313" key="2">
    <source>
        <dbReference type="EMBL" id="EKF18813.1"/>
    </source>
</evidence>
<comment type="caution">
    <text evidence="2">The sequence shown here is derived from an EMBL/GenBank/DDBJ whole genome shotgun (WGS) entry which is preliminary data.</text>
</comment>
<keyword evidence="3" id="KW-1185">Reference proteome</keyword>
<keyword evidence="1" id="KW-1133">Transmembrane helix</keyword>
<feature type="transmembrane region" description="Helical" evidence="1">
    <location>
        <begin position="119"/>
        <end position="135"/>
    </location>
</feature>
<keyword evidence="1" id="KW-0472">Membrane</keyword>
<dbReference type="OrthoDB" id="8031065at2"/>
<dbReference type="RefSeq" id="WP_008597059.1">
    <property type="nucleotide sequence ID" value="NZ_AMRM01000011.1"/>
</dbReference>
<gene>
    <name evidence="2" type="ORF">NA2_11535</name>
</gene>
<proteinExistence type="predicted"/>
<sequence>MLARLLAALAAGEMSGAVRRLRVVTALYALAALLALFGASFLLLAAFVSAAARWGVTSTALGFGAGFLVLAVAVVVGLKIWQGVQARRAHRRRVSDAGVLAGTAALTLLPSLLARSGGLGTLILPLVAVAGYAIYRENAGPGDKDDS</sequence>
<feature type="transmembrane region" description="Helical" evidence="1">
    <location>
        <begin position="21"/>
        <end position="48"/>
    </location>
</feature>
<accession>K2N3H6</accession>
<evidence type="ECO:0000313" key="3">
    <source>
        <dbReference type="Proteomes" id="UP000006786"/>
    </source>
</evidence>